<reference evidence="3" key="1">
    <citation type="journal article" date="2011" name="Nat. Biotechnol.">
        <title>The genomic sequence of the Chinese hamster ovary (CHO)-K1 cell line.</title>
        <authorList>
            <person name="Xu X."/>
            <person name="Nagarajan H."/>
            <person name="Lewis N.E."/>
            <person name="Pan S."/>
            <person name="Cai Z."/>
            <person name="Liu X."/>
            <person name="Chen W."/>
            <person name="Xie M."/>
            <person name="Wang W."/>
            <person name="Hammond S."/>
            <person name="Andersen M.R."/>
            <person name="Neff N."/>
            <person name="Passarelli B."/>
            <person name="Koh W."/>
            <person name="Fan H.C."/>
            <person name="Wang J."/>
            <person name="Gui Y."/>
            <person name="Lee K.H."/>
            <person name="Betenbaugh M.J."/>
            <person name="Quake S.R."/>
            <person name="Famili I."/>
            <person name="Palsson B.O."/>
            <person name="Wang J."/>
        </authorList>
    </citation>
    <scope>NUCLEOTIDE SEQUENCE [LARGE SCALE GENOMIC DNA]</scope>
    <source>
        <strain evidence="3">CHO K1 cell line</strain>
    </source>
</reference>
<feature type="compositionally biased region" description="Polar residues" evidence="1">
    <location>
        <begin position="25"/>
        <end position="38"/>
    </location>
</feature>
<evidence type="ECO:0000256" key="1">
    <source>
        <dbReference type="SAM" id="MobiDB-lite"/>
    </source>
</evidence>
<proteinExistence type="predicted"/>
<feature type="region of interest" description="Disordered" evidence="1">
    <location>
        <begin position="25"/>
        <end position="50"/>
    </location>
</feature>
<dbReference type="Proteomes" id="UP000001075">
    <property type="component" value="Unassembled WGS sequence"/>
</dbReference>
<sequence>MPVILALGRQRQVNLCEFEASMVNRASSSTAKTVTQRNPVWKKQPPSQEK</sequence>
<organism evidence="2 3">
    <name type="scientific">Cricetulus griseus</name>
    <name type="common">Chinese hamster</name>
    <name type="synonym">Cricetulus barabensis griseus</name>
    <dbReference type="NCBI Taxonomy" id="10029"/>
    <lineage>
        <taxon>Eukaryota</taxon>
        <taxon>Metazoa</taxon>
        <taxon>Chordata</taxon>
        <taxon>Craniata</taxon>
        <taxon>Vertebrata</taxon>
        <taxon>Euteleostomi</taxon>
        <taxon>Mammalia</taxon>
        <taxon>Eutheria</taxon>
        <taxon>Euarchontoglires</taxon>
        <taxon>Glires</taxon>
        <taxon>Rodentia</taxon>
        <taxon>Myomorpha</taxon>
        <taxon>Muroidea</taxon>
        <taxon>Cricetidae</taxon>
        <taxon>Cricetinae</taxon>
        <taxon>Cricetulus</taxon>
    </lineage>
</organism>
<accession>G3IK42</accession>
<dbReference type="AlphaFoldDB" id="G3IK42"/>
<evidence type="ECO:0000313" key="3">
    <source>
        <dbReference type="Proteomes" id="UP000001075"/>
    </source>
</evidence>
<evidence type="ECO:0000313" key="2">
    <source>
        <dbReference type="EMBL" id="EGW15228.1"/>
    </source>
</evidence>
<protein>
    <submittedName>
        <fullName evidence="2">Uncharacterized protein</fullName>
    </submittedName>
</protein>
<dbReference type="InParanoid" id="G3IK42"/>
<name>G3IK42_CRIGR</name>
<dbReference type="EMBL" id="JH003484">
    <property type="protein sequence ID" value="EGW15228.1"/>
    <property type="molecule type" value="Genomic_DNA"/>
</dbReference>
<gene>
    <name evidence="2" type="ORF">I79_024235</name>
</gene>